<feature type="domain" description="HAT C-terminal dimerisation" evidence="1">
    <location>
        <begin position="2"/>
        <end position="49"/>
    </location>
</feature>
<accession>A0A0D0CH65</accession>
<reference evidence="2 3" key="1">
    <citation type="submission" date="2014-04" db="EMBL/GenBank/DDBJ databases">
        <title>Evolutionary Origins and Diversification of the Mycorrhizal Mutualists.</title>
        <authorList>
            <consortium name="DOE Joint Genome Institute"/>
            <consortium name="Mycorrhizal Genomics Consortium"/>
            <person name="Kohler A."/>
            <person name="Kuo A."/>
            <person name="Nagy L.G."/>
            <person name="Floudas D."/>
            <person name="Copeland A."/>
            <person name="Barry K.W."/>
            <person name="Cichocki N."/>
            <person name="Veneault-Fourrey C."/>
            <person name="LaButti K."/>
            <person name="Lindquist E.A."/>
            <person name="Lipzen A."/>
            <person name="Lundell T."/>
            <person name="Morin E."/>
            <person name="Murat C."/>
            <person name="Riley R."/>
            <person name="Ohm R."/>
            <person name="Sun H."/>
            <person name="Tunlid A."/>
            <person name="Henrissat B."/>
            <person name="Grigoriev I.V."/>
            <person name="Hibbett D.S."/>
            <person name="Martin F."/>
        </authorList>
    </citation>
    <scope>NUCLEOTIDE SEQUENCE [LARGE SCALE GENOMIC DNA]</scope>
    <source>
        <strain evidence="2 3">FD-317 M1</strain>
    </source>
</reference>
<dbReference type="GO" id="GO:0046983">
    <property type="term" value="F:protein dimerization activity"/>
    <property type="evidence" value="ECO:0007669"/>
    <property type="project" value="InterPro"/>
</dbReference>
<dbReference type="InterPro" id="IPR012337">
    <property type="entry name" value="RNaseH-like_sf"/>
</dbReference>
<gene>
    <name evidence="2" type="ORF">GYMLUDRAFT_165481</name>
</gene>
<proteinExistence type="predicted"/>
<protein>
    <recommendedName>
        <fullName evidence="1">HAT C-terminal dimerisation domain-containing protein</fullName>
    </recommendedName>
</protein>
<dbReference type="Proteomes" id="UP000053593">
    <property type="component" value="Unassembled WGS sequence"/>
</dbReference>
<evidence type="ECO:0000313" key="3">
    <source>
        <dbReference type="Proteomes" id="UP000053593"/>
    </source>
</evidence>
<keyword evidence="3" id="KW-1185">Reference proteome</keyword>
<evidence type="ECO:0000259" key="1">
    <source>
        <dbReference type="Pfam" id="PF05699"/>
    </source>
</evidence>
<dbReference type="SUPFAM" id="SSF53098">
    <property type="entry name" value="Ribonuclease H-like"/>
    <property type="match status" value="1"/>
</dbReference>
<dbReference type="AlphaFoldDB" id="A0A0D0CH65"/>
<dbReference type="OrthoDB" id="3262464at2759"/>
<dbReference type="EMBL" id="KN834769">
    <property type="protein sequence ID" value="KIK61989.1"/>
    <property type="molecule type" value="Genomic_DNA"/>
</dbReference>
<feature type="non-terminal residue" evidence="2">
    <location>
        <position position="1"/>
    </location>
</feature>
<evidence type="ECO:0000313" key="2">
    <source>
        <dbReference type="EMBL" id="KIK61989.1"/>
    </source>
</evidence>
<organism evidence="2 3">
    <name type="scientific">Collybiopsis luxurians FD-317 M1</name>
    <dbReference type="NCBI Taxonomy" id="944289"/>
    <lineage>
        <taxon>Eukaryota</taxon>
        <taxon>Fungi</taxon>
        <taxon>Dikarya</taxon>
        <taxon>Basidiomycota</taxon>
        <taxon>Agaricomycotina</taxon>
        <taxon>Agaricomycetes</taxon>
        <taxon>Agaricomycetidae</taxon>
        <taxon>Agaricales</taxon>
        <taxon>Marasmiineae</taxon>
        <taxon>Omphalotaceae</taxon>
        <taxon>Collybiopsis</taxon>
        <taxon>Collybiopsis luxurians</taxon>
    </lineage>
</organism>
<sequence>IFRLAMDILPIQATSVPCECIFSSSKETITVRRLSLSPQSMEALQVLKYGLKKYRTV</sequence>
<dbReference type="InterPro" id="IPR008906">
    <property type="entry name" value="HATC_C_dom"/>
</dbReference>
<dbReference type="Pfam" id="PF05699">
    <property type="entry name" value="Dimer_Tnp_hAT"/>
    <property type="match status" value="1"/>
</dbReference>
<name>A0A0D0CH65_9AGAR</name>
<dbReference type="HOGENOM" id="CLU_009123_15_4_1"/>